<keyword evidence="3 10" id="KW-0493">Microtubule</keyword>
<keyword evidence="6 9" id="KW-0505">Motor protein</keyword>
<evidence type="ECO:0000259" key="13">
    <source>
        <dbReference type="PROSITE" id="PS50067"/>
    </source>
</evidence>
<keyword evidence="7" id="KW-0206">Cytoskeleton</keyword>
<evidence type="ECO:0000256" key="2">
    <source>
        <dbReference type="ARBA" id="ARBA00022490"/>
    </source>
</evidence>
<sequence length="516" mass="59080">MTMMNIHIYKYFFIYICIILVDVGHCMCGQNCFSLCFRPLNDIEKKQGSYSVLDCSYERREIQVKERLTVNPTTKSFHFDHVFPITSKQIDVYKTVVTPIIDEVLQGYNCTIFAYGQTGTGKTFTMEGERSEDQSISWEEDPLAGIIPRAMYNIFESLKTQDVEFSIRVSFLELYNEELFDLLGSSEDCLRLKIYEDNTKKGSVIINGLEEVVVRNKTEVFEILERGSARRQTASTLMNAHSSRSHTVFSVTIHIKENTMDGEELLKTGKLYLVDLAGSENIGRSGAVDKRAREAGNINQSLLTLGRVITALVEHAPHVPYRESKLTRLLQDSLGGRTKTSIIATISPAHCNLDETLSTLDYAHRAKNIQNRPEVNQKLTKRALLREYNEEIERLRRDLQAAREKNGIFLAEENYRAMQTKITQQEDSIKDMEDQISALTDEMTKLMELFTDTKRELEETSEQLGVTTNNLIKTTEKLQDTHQRLITTAQDRDEQKFLVSEHVEVETCLIQMPMSS</sequence>
<dbReference type="PANTHER" id="PTHR47970:SF12">
    <property type="entry name" value="KINESIN FAMILY MEMBER 11"/>
    <property type="match status" value="1"/>
</dbReference>
<evidence type="ECO:0000256" key="7">
    <source>
        <dbReference type="ARBA" id="ARBA00023212"/>
    </source>
</evidence>
<protein>
    <recommendedName>
        <fullName evidence="10">Kinesin-like protein</fullName>
    </recommendedName>
</protein>
<evidence type="ECO:0000256" key="5">
    <source>
        <dbReference type="ARBA" id="ARBA00022840"/>
    </source>
</evidence>
<feature type="coiled-coil region" evidence="11">
    <location>
        <begin position="378"/>
        <end position="463"/>
    </location>
</feature>
<accession>A0ABQ9FLN1</accession>
<keyword evidence="11" id="KW-0175">Coiled coil</keyword>
<comment type="subcellular location">
    <subcellularLocation>
        <location evidence="1">Cytoplasm</location>
        <location evidence="1">Cytoskeleton</location>
    </subcellularLocation>
</comment>
<evidence type="ECO:0000256" key="9">
    <source>
        <dbReference type="PROSITE-ProRule" id="PRU00283"/>
    </source>
</evidence>
<evidence type="ECO:0000256" key="12">
    <source>
        <dbReference type="SAM" id="SignalP"/>
    </source>
</evidence>
<evidence type="ECO:0000256" key="6">
    <source>
        <dbReference type="ARBA" id="ARBA00023175"/>
    </source>
</evidence>
<name>A0ABQ9FLN1_TEGGR</name>
<dbReference type="Gene3D" id="3.40.850.10">
    <property type="entry name" value="Kinesin motor domain"/>
    <property type="match status" value="1"/>
</dbReference>
<keyword evidence="12" id="KW-0732">Signal</keyword>
<organism evidence="14 15">
    <name type="scientific">Tegillarca granosa</name>
    <name type="common">Malaysian cockle</name>
    <name type="synonym">Anadara granosa</name>
    <dbReference type="NCBI Taxonomy" id="220873"/>
    <lineage>
        <taxon>Eukaryota</taxon>
        <taxon>Metazoa</taxon>
        <taxon>Spiralia</taxon>
        <taxon>Lophotrochozoa</taxon>
        <taxon>Mollusca</taxon>
        <taxon>Bivalvia</taxon>
        <taxon>Autobranchia</taxon>
        <taxon>Pteriomorphia</taxon>
        <taxon>Arcoida</taxon>
        <taxon>Arcoidea</taxon>
        <taxon>Arcidae</taxon>
        <taxon>Tegillarca</taxon>
    </lineage>
</organism>
<dbReference type="PROSITE" id="PS00411">
    <property type="entry name" value="KINESIN_MOTOR_1"/>
    <property type="match status" value="1"/>
</dbReference>
<dbReference type="EMBL" id="JARBDR010000246">
    <property type="protein sequence ID" value="KAJ8317185.1"/>
    <property type="molecule type" value="Genomic_DNA"/>
</dbReference>
<evidence type="ECO:0000256" key="4">
    <source>
        <dbReference type="ARBA" id="ARBA00022741"/>
    </source>
</evidence>
<dbReference type="CDD" id="cd01364">
    <property type="entry name" value="KISc_BimC_Eg5"/>
    <property type="match status" value="1"/>
</dbReference>
<keyword evidence="4 9" id="KW-0547">Nucleotide-binding</keyword>
<dbReference type="Proteomes" id="UP001217089">
    <property type="component" value="Unassembled WGS sequence"/>
</dbReference>
<dbReference type="InterPro" id="IPR036961">
    <property type="entry name" value="Kinesin_motor_dom_sf"/>
</dbReference>
<evidence type="ECO:0000256" key="10">
    <source>
        <dbReference type="RuleBase" id="RU000394"/>
    </source>
</evidence>
<dbReference type="Pfam" id="PF00225">
    <property type="entry name" value="Kinesin"/>
    <property type="match status" value="1"/>
</dbReference>
<dbReference type="InterPro" id="IPR027417">
    <property type="entry name" value="P-loop_NTPase"/>
</dbReference>
<comment type="similarity">
    <text evidence="8">Belongs to the TRAFAC class myosin-kinesin ATPase superfamily. Kinesin family. KIN-5/BimC subfamily.</text>
</comment>
<comment type="caution">
    <text evidence="14">The sequence shown here is derived from an EMBL/GenBank/DDBJ whole genome shotgun (WGS) entry which is preliminary data.</text>
</comment>
<evidence type="ECO:0000256" key="1">
    <source>
        <dbReference type="ARBA" id="ARBA00004245"/>
    </source>
</evidence>
<keyword evidence="2" id="KW-0963">Cytoplasm</keyword>
<feature type="binding site" evidence="9">
    <location>
        <begin position="116"/>
        <end position="123"/>
    </location>
    <ligand>
        <name>ATP</name>
        <dbReference type="ChEBI" id="CHEBI:30616"/>
    </ligand>
</feature>
<dbReference type="InterPro" id="IPR001752">
    <property type="entry name" value="Kinesin_motor_dom"/>
</dbReference>
<evidence type="ECO:0000256" key="11">
    <source>
        <dbReference type="SAM" id="Coils"/>
    </source>
</evidence>
<gene>
    <name evidence="14" type="ORF">KUTeg_005089</name>
</gene>
<feature type="chain" id="PRO_5045396763" description="Kinesin-like protein" evidence="12">
    <location>
        <begin position="29"/>
        <end position="516"/>
    </location>
</feature>
<dbReference type="SMART" id="SM00129">
    <property type="entry name" value="KISc"/>
    <property type="match status" value="1"/>
</dbReference>
<dbReference type="PRINTS" id="PR00380">
    <property type="entry name" value="KINESINHEAVY"/>
</dbReference>
<keyword evidence="5 9" id="KW-0067">ATP-binding</keyword>
<evidence type="ECO:0000313" key="15">
    <source>
        <dbReference type="Proteomes" id="UP001217089"/>
    </source>
</evidence>
<feature type="signal peptide" evidence="12">
    <location>
        <begin position="1"/>
        <end position="28"/>
    </location>
</feature>
<dbReference type="PANTHER" id="PTHR47970">
    <property type="entry name" value="KINESIN-LIKE PROTEIN KIF11"/>
    <property type="match status" value="1"/>
</dbReference>
<evidence type="ECO:0000256" key="3">
    <source>
        <dbReference type="ARBA" id="ARBA00022701"/>
    </source>
</evidence>
<feature type="domain" description="Kinesin motor" evidence="13">
    <location>
        <begin position="30"/>
        <end position="369"/>
    </location>
</feature>
<proteinExistence type="inferred from homology"/>
<reference evidence="14 15" key="1">
    <citation type="submission" date="2022-12" db="EMBL/GenBank/DDBJ databases">
        <title>Chromosome-level genome of Tegillarca granosa.</title>
        <authorList>
            <person name="Kim J."/>
        </authorList>
    </citation>
    <scope>NUCLEOTIDE SEQUENCE [LARGE SCALE GENOMIC DNA]</scope>
    <source>
        <strain evidence="14">Teg-2019</strain>
        <tissue evidence="14">Adductor muscle</tissue>
    </source>
</reference>
<dbReference type="PROSITE" id="PS50067">
    <property type="entry name" value="KINESIN_MOTOR_2"/>
    <property type="match status" value="1"/>
</dbReference>
<dbReference type="SUPFAM" id="SSF52540">
    <property type="entry name" value="P-loop containing nucleoside triphosphate hydrolases"/>
    <property type="match status" value="1"/>
</dbReference>
<keyword evidence="15" id="KW-1185">Reference proteome</keyword>
<evidence type="ECO:0000256" key="8">
    <source>
        <dbReference type="ARBA" id="ARBA00034704"/>
    </source>
</evidence>
<evidence type="ECO:0000313" key="14">
    <source>
        <dbReference type="EMBL" id="KAJ8317185.1"/>
    </source>
</evidence>
<dbReference type="InterPro" id="IPR047149">
    <property type="entry name" value="KIF11-like"/>
</dbReference>
<dbReference type="InterPro" id="IPR019821">
    <property type="entry name" value="Kinesin_motor_CS"/>
</dbReference>
<dbReference type="InterPro" id="IPR047241">
    <property type="entry name" value="KIF11-like_kin_motor_dom"/>
</dbReference>